<accession>A0A9W7MGF7</accession>
<evidence type="ECO:0000256" key="2">
    <source>
        <dbReference type="ARBA" id="ARBA00006375"/>
    </source>
</evidence>
<keyword evidence="4" id="KW-0812">Transmembrane</keyword>
<sequence>MSSNPYKNSYKHGLWMTYPYKNSSTSCYGDEAGACSVLEANFAVGFVAGSLEAAVTRPLDVVTGTAGRVHFLVKQQQISKAKDFIQSSRNGGIKGLFPELDPRVSRAGPVQIVVSFYQVAKALYFTVQT</sequence>
<evidence type="ECO:0000256" key="1">
    <source>
        <dbReference type="ARBA" id="ARBA00004448"/>
    </source>
</evidence>
<evidence type="ECO:0000313" key="11">
    <source>
        <dbReference type="Proteomes" id="UP001165190"/>
    </source>
</evidence>
<comment type="caution">
    <text evidence="10">The sequence shown here is derived from an EMBL/GenBank/DDBJ whole genome shotgun (WGS) entry which is preliminary data.</text>
</comment>
<organism evidence="10 11">
    <name type="scientific">Hibiscus trionum</name>
    <name type="common">Flower of an hour</name>
    <dbReference type="NCBI Taxonomy" id="183268"/>
    <lineage>
        <taxon>Eukaryota</taxon>
        <taxon>Viridiplantae</taxon>
        <taxon>Streptophyta</taxon>
        <taxon>Embryophyta</taxon>
        <taxon>Tracheophyta</taxon>
        <taxon>Spermatophyta</taxon>
        <taxon>Magnoliopsida</taxon>
        <taxon>eudicotyledons</taxon>
        <taxon>Gunneridae</taxon>
        <taxon>Pentapetalae</taxon>
        <taxon>rosids</taxon>
        <taxon>malvids</taxon>
        <taxon>Malvales</taxon>
        <taxon>Malvaceae</taxon>
        <taxon>Malvoideae</taxon>
        <taxon>Hibiscus</taxon>
    </lineage>
</organism>
<dbReference type="AlphaFoldDB" id="A0A9W7MGF7"/>
<name>A0A9W7MGF7_HIBTR</name>
<proteinExistence type="inferred from homology"/>
<evidence type="ECO:0000256" key="6">
    <source>
        <dbReference type="ARBA" id="ARBA00022792"/>
    </source>
</evidence>
<evidence type="ECO:0000256" key="4">
    <source>
        <dbReference type="ARBA" id="ARBA00022692"/>
    </source>
</evidence>
<evidence type="ECO:0000256" key="8">
    <source>
        <dbReference type="ARBA" id="ARBA00023128"/>
    </source>
</evidence>
<dbReference type="InterPro" id="IPR045315">
    <property type="entry name" value="Mtm1-like"/>
</dbReference>
<keyword evidence="9" id="KW-0472">Membrane</keyword>
<dbReference type="GO" id="GO:0005743">
    <property type="term" value="C:mitochondrial inner membrane"/>
    <property type="evidence" value="ECO:0007669"/>
    <property type="project" value="UniProtKB-SubCell"/>
</dbReference>
<evidence type="ECO:0000256" key="3">
    <source>
        <dbReference type="ARBA" id="ARBA00022448"/>
    </source>
</evidence>
<keyword evidence="6" id="KW-0999">Mitochondrion inner membrane</keyword>
<dbReference type="Proteomes" id="UP001165190">
    <property type="component" value="Unassembled WGS sequence"/>
</dbReference>
<dbReference type="PANTHER" id="PTHR45760:SF2">
    <property type="entry name" value="FI19922P1-RELATED"/>
    <property type="match status" value="1"/>
</dbReference>
<dbReference type="SUPFAM" id="SSF103506">
    <property type="entry name" value="Mitochondrial carrier"/>
    <property type="match status" value="1"/>
</dbReference>
<keyword evidence="11" id="KW-1185">Reference proteome</keyword>
<dbReference type="GO" id="GO:1990542">
    <property type="term" value="P:mitochondrial transmembrane transport"/>
    <property type="evidence" value="ECO:0007669"/>
    <property type="project" value="InterPro"/>
</dbReference>
<keyword evidence="3" id="KW-0813">Transport</keyword>
<reference evidence="10" key="1">
    <citation type="submission" date="2023-05" db="EMBL/GenBank/DDBJ databases">
        <title>Genome and transcriptome analyses reveal genes involved in the formation of fine ridges on petal epidermal cells in Hibiscus trionum.</title>
        <authorList>
            <person name="Koshimizu S."/>
            <person name="Masuda S."/>
            <person name="Ishii T."/>
            <person name="Shirasu K."/>
            <person name="Hoshino A."/>
            <person name="Arita M."/>
        </authorList>
    </citation>
    <scope>NUCLEOTIDE SEQUENCE</scope>
    <source>
        <strain evidence="10">Hamamatsu line</strain>
    </source>
</reference>
<comment type="similarity">
    <text evidence="2">Belongs to the mitochondrial carrier (TC 2.A.29) family.</text>
</comment>
<evidence type="ECO:0000313" key="10">
    <source>
        <dbReference type="EMBL" id="GMJ00939.1"/>
    </source>
</evidence>
<protein>
    <submittedName>
        <fullName evidence="10">Manganese tracking factor for mitochondrial SOD2</fullName>
    </submittedName>
</protein>
<evidence type="ECO:0000256" key="7">
    <source>
        <dbReference type="ARBA" id="ARBA00022989"/>
    </source>
</evidence>
<evidence type="ECO:0000256" key="5">
    <source>
        <dbReference type="ARBA" id="ARBA00022737"/>
    </source>
</evidence>
<keyword evidence="8" id="KW-0496">Mitochondrion</keyword>
<dbReference type="OrthoDB" id="1747031at2759"/>
<dbReference type="PANTHER" id="PTHR45760">
    <property type="entry name" value="FI19922P1-RELATED"/>
    <property type="match status" value="1"/>
</dbReference>
<dbReference type="Gene3D" id="1.50.40.10">
    <property type="entry name" value="Mitochondrial carrier domain"/>
    <property type="match status" value="1"/>
</dbReference>
<comment type="subcellular location">
    <subcellularLocation>
        <location evidence="1">Mitochondrion inner membrane</location>
        <topology evidence="1">Multi-pass membrane protein</topology>
    </subcellularLocation>
</comment>
<gene>
    <name evidence="10" type="ORF">HRI_003763100</name>
</gene>
<keyword evidence="5" id="KW-0677">Repeat</keyword>
<dbReference type="EMBL" id="BSYR01000035">
    <property type="protein sequence ID" value="GMJ00939.1"/>
    <property type="molecule type" value="Genomic_DNA"/>
</dbReference>
<keyword evidence="7" id="KW-1133">Transmembrane helix</keyword>
<dbReference type="InterPro" id="IPR023395">
    <property type="entry name" value="MCP_dom_sf"/>
</dbReference>
<evidence type="ECO:0000256" key="9">
    <source>
        <dbReference type="ARBA" id="ARBA00023136"/>
    </source>
</evidence>